<gene>
    <name evidence="5" type="ORF">DCAR_0416466</name>
</gene>
<feature type="domain" description="DEUBAD" evidence="4">
    <location>
        <begin position="90"/>
        <end position="201"/>
    </location>
</feature>
<evidence type="ECO:0000256" key="1">
    <source>
        <dbReference type="ARBA" id="ARBA00004123"/>
    </source>
</evidence>
<sequence length="892" mass="100333">MAADQWRKRLSSASVVGYTSRQQHSMKRKKLASPQCDASIASTIVLEWDDTRKSVVAKKEQVGIAQRDLSPFIDAVPSCRNILADIVNVPQGTFDLENLSDVLSFEVWQTHLSEKERSFLTQFLPEGTEAQQVVQDLLAGDNFHFGNPFIKWSSSLCSGDLHPDAVLKKEHLVKANKKVYYSELQNYHYDMIKDLQILKARWSQMDPENDIGQNFWRSRKHVEKALPTNANKFAVHESDENLTSESCSSAAGDKACSGDELNFRSLQESQKRKGSMEDFHDDASDGLKVVARKRKGEKIQMRNVQSGDGAKYMSYIKVSKEQHQRVKSSMKHSSNSIQSKSLNHVLGDIDTYYVQPYKVFEEEERHKLHVHWSKLANVDIAAALTNWRRRQIEKRQVMQSLSKELVCQKAEDKKSNKSMSDDQVGDEESDSSSTEDEGSEISNRLLEDQMNNATTKREPSIAFEDGEEQSPNCLFHQQTDNTAAINEPVMVDGSDCVTIFPQNHVQHNTVVGGNDVFNAMDMGSDENILPGADDLLPDVSNFTENMSQLEVPLSQENPLSVACDVWPAASMSNAYYNPTHVSRDYSSANDFSRGYSQVMEEHPTQLINLKTDMRKVDNGKDLMSRQADDIFLGSYPNQVQSEQFQSFFRGPGSSQYNYEQKPALLSFQPLANMMIENSQPVGHFKEQLHPVALDQRLKDPFMHQSIQENMRLDGLRHALPRQDHFSAPLAPSNLNMQNWGAVANTIQLSGVSQSHPIGDEMSSHNWISGESQGRGGWSGLENTICQNQSSVNGGIGDQSLFSVLSHCNNLNPSPSPRTSFIPEQRFNQPVNYNVAVPTSNILPQMVNQRSYLNVQDTSSGLKGNNMGWTSLPHQNTPVPDSTGKPYLRYWNH</sequence>
<keyword evidence="6" id="KW-1185">Reference proteome</keyword>
<comment type="subcellular location">
    <subcellularLocation>
        <location evidence="1">Nucleus</location>
    </subcellularLocation>
</comment>
<dbReference type="EMBL" id="CP093346">
    <property type="protein sequence ID" value="WOG97127.1"/>
    <property type="molecule type" value="Genomic_DNA"/>
</dbReference>
<reference evidence="5" key="1">
    <citation type="journal article" date="2016" name="Nat. Genet.">
        <title>A high-quality carrot genome assembly provides new insights into carotenoid accumulation and asterid genome evolution.</title>
        <authorList>
            <person name="Iorizzo M."/>
            <person name="Ellison S."/>
            <person name="Senalik D."/>
            <person name="Zeng P."/>
            <person name="Satapoomin P."/>
            <person name="Huang J."/>
            <person name="Bowman M."/>
            <person name="Iovene M."/>
            <person name="Sanseverino W."/>
            <person name="Cavagnaro P."/>
            <person name="Yildiz M."/>
            <person name="Macko-Podgorni A."/>
            <person name="Moranska E."/>
            <person name="Grzebelus E."/>
            <person name="Grzebelus D."/>
            <person name="Ashrafi H."/>
            <person name="Zheng Z."/>
            <person name="Cheng S."/>
            <person name="Spooner D."/>
            <person name="Van Deynze A."/>
            <person name="Simon P."/>
        </authorList>
    </citation>
    <scope>NUCLEOTIDE SEQUENCE</scope>
    <source>
        <tissue evidence="5">Leaf</tissue>
    </source>
</reference>
<organism evidence="5 6">
    <name type="scientific">Daucus carota subsp. sativus</name>
    <name type="common">Carrot</name>
    <dbReference type="NCBI Taxonomy" id="79200"/>
    <lineage>
        <taxon>Eukaryota</taxon>
        <taxon>Viridiplantae</taxon>
        <taxon>Streptophyta</taxon>
        <taxon>Embryophyta</taxon>
        <taxon>Tracheophyta</taxon>
        <taxon>Spermatophyta</taxon>
        <taxon>Magnoliopsida</taxon>
        <taxon>eudicotyledons</taxon>
        <taxon>Gunneridae</taxon>
        <taxon>Pentapetalae</taxon>
        <taxon>asterids</taxon>
        <taxon>campanulids</taxon>
        <taxon>Apiales</taxon>
        <taxon>Apiaceae</taxon>
        <taxon>Apioideae</taxon>
        <taxon>Scandiceae</taxon>
        <taxon>Daucinae</taxon>
        <taxon>Daucus</taxon>
        <taxon>Daucus sect. Daucus</taxon>
    </lineage>
</organism>
<evidence type="ECO:0000313" key="5">
    <source>
        <dbReference type="EMBL" id="WOG97127.1"/>
    </source>
</evidence>
<dbReference type="GO" id="GO:0031011">
    <property type="term" value="C:Ino80 complex"/>
    <property type="evidence" value="ECO:0007669"/>
    <property type="project" value="InterPro"/>
</dbReference>
<dbReference type="InterPro" id="IPR044867">
    <property type="entry name" value="DEUBAD_dom"/>
</dbReference>
<dbReference type="InterPro" id="IPR024867">
    <property type="entry name" value="NFRKB"/>
</dbReference>
<dbReference type="PANTHER" id="PTHR13052:SF2">
    <property type="entry name" value="NUCLEAR FACTOR KAPPA-B-BINDING PROTEIN"/>
    <property type="match status" value="1"/>
</dbReference>
<feature type="compositionally biased region" description="Acidic residues" evidence="3">
    <location>
        <begin position="423"/>
        <end position="439"/>
    </location>
</feature>
<proteinExistence type="predicted"/>
<dbReference type="CDD" id="cd21865">
    <property type="entry name" value="DEUBAD_NFRKB"/>
    <property type="match status" value="1"/>
</dbReference>
<dbReference type="PANTHER" id="PTHR13052">
    <property type="entry name" value="NFRKB-RELATED"/>
    <property type="match status" value="1"/>
</dbReference>
<evidence type="ECO:0000259" key="4">
    <source>
        <dbReference type="PROSITE" id="PS51916"/>
    </source>
</evidence>
<protein>
    <recommendedName>
        <fullName evidence="4">DEUBAD domain-containing protein</fullName>
    </recommendedName>
</protein>
<dbReference type="PROSITE" id="PS51916">
    <property type="entry name" value="DEUBAD"/>
    <property type="match status" value="1"/>
</dbReference>
<dbReference type="Proteomes" id="UP000077755">
    <property type="component" value="Chromosome 4"/>
</dbReference>
<evidence type="ECO:0000256" key="2">
    <source>
        <dbReference type="ARBA" id="ARBA00023242"/>
    </source>
</evidence>
<dbReference type="AlphaFoldDB" id="A0AAF1AXV0"/>
<evidence type="ECO:0000313" key="6">
    <source>
        <dbReference type="Proteomes" id="UP000077755"/>
    </source>
</evidence>
<feature type="region of interest" description="Disordered" evidence="3">
    <location>
        <begin position="407"/>
        <end position="453"/>
    </location>
</feature>
<evidence type="ECO:0000256" key="3">
    <source>
        <dbReference type="SAM" id="MobiDB-lite"/>
    </source>
</evidence>
<keyword evidence="2" id="KW-0539">Nucleus</keyword>
<reference evidence="5" key="2">
    <citation type="submission" date="2022-03" db="EMBL/GenBank/DDBJ databases">
        <title>Draft title - Genomic analysis of global carrot germplasm unveils the trajectory of domestication and the origin of high carotenoid orange carrot.</title>
        <authorList>
            <person name="Iorizzo M."/>
            <person name="Ellison S."/>
            <person name="Senalik D."/>
            <person name="Macko-Podgorni A."/>
            <person name="Grzebelus D."/>
            <person name="Bostan H."/>
            <person name="Rolling W."/>
            <person name="Curaba J."/>
            <person name="Simon P."/>
        </authorList>
    </citation>
    <scope>NUCLEOTIDE SEQUENCE</scope>
    <source>
        <tissue evidence="5">Leaf</tissue>
    </source>
</reference>
<accession>A0AAF1AXV0</accession>
<name>A0AAF1AXV0_DAUCS</name>